<feature type="region of interest" description="Disordered" evidence="3">
    <location>
        <begin position="535"/>
        <end position="562"/>
    </location>
</feature>
<dbReference type="InterPro" id="IPR041664">
    <property type="entry name" value="AAA_16"/>
</dbReference>
<dbReference type="SMART" id="SM00421">
    <property type="entry name" value="HTH_LUXR"/>
    <property type="match status" value="1"/>
</dbReference>
<feature type="domain" description="HTH luxR-type" evidence="4">
    <location>
        <begin position="871"/>
        <end position="928"/>
    </location>
</feature>
<organism evidence="5 6">
    <name type="scientific">Streptomyces vulcanius</name>
    <dbReference type="NCBI Taxonomy" id="1441876"/>
    <lineage>
        <taxon>Bacteria</taxon>
        <taxon>Bacillati</taxon>
        <taxon>Actinomycetota</taxon>
        <taxon>Actinomycetes</taxon>
        <taxon>Kitasatosporales</taxon>
        <taxon>Streptomycetaceae</taxon>
        <taxon>Streptomyces</taxon>
    </lineage>
</organism>
<keyword evidence="1" id="KW-0547">Nucleotide-binding</keyword>
<reference evidence="6" key="1">
    <citation type="journal article" date="2019" name="Int. J. Syst. Evol. Microbiol.">
        <title>The Global Catalogue of Microorganisms (GCM) 10K type strain sequencing project: providing services to taxonomists for standard genome sequencing and annotation.</title>
        <authorList>
            <consortium name="The Broad Institute Genomics Platform"/>
            <consortium name="The Broad Institute Genome Sequencing Center for Infectious Disease"/>
            <person name="Wu L."/>
            <person name="Ma J."/>
        </authorList>
    </citation>
    <scope>NUCLEOTIDE SEQUENCE [LARGE SCALE GENOMIC DNA]</scope>
    <source>
        <strain evidence="6">CGMCC 4.7177</strain>
    </source>
</reference>
<evidence type="ECO:0000256" key="3">
    <source>
        <dbReference type="SAM" id="MobiDB-lite"/>
    </source>
</evidence>
<sequence>MREFGSVIGRDSEIREVADTLLSTGAPARTLLVVGGAGTGKTAVLEEARRAVVAEGARVLRLRWPEGESPPGATALADGVHHVLTRIHDRRSPARGSAVRRIRLKTTGRDGELTLLSVLSEVLADAARRIPFAVMVDDVERMPAATASALGLLLRLFRPAGVPMVMAGRPVHPGDGGLSQLTAAADRLLELPPLRPADVEALVVRRLGRPVEPALVTAVLRALGPMAGIPEAVLSVLDSMDGHGDLLEIDGQVCLTEPESALRLGTDVSELSRLCRPGAPPDTAALDAMAAAARNLGHAEIRLDDLYRLKRGGPRRDGVVDRTLSPLLRDGILTVDEDGRIAFAVPAFAAALRALPTPHAVPPLHTLIVTSLTDRLGAETAGGGYPRLADHVTAAGSGLDDVLAVDVLLAAARTDARSDWPRSVRAYSSALRRLPPDDPRTPGVLRESAELSLRHADHAGALALGEPLLACLDTPSAERDREDLEYVAGVWALAALHEHRPPYAPDAGVRRREVLGRAPAVTGFAALAGPFGQSRVSCRTDGEARPAPTGRGRPGSGPLPSPAELRLLAAGSGSRADLLAALPPGVDGVDGVDGVQSLDRLRNAVAHADLAGALGAVLGDRYTGPGNSTAALYHAMVGDYLKGDWDHALVTARRIEARGRTRGTTAAGAHPARALAAEIRCVRGEFEQARTWLELIPDTVAHPLVAWTRLGLRYWSGQVAEALDGAREDIRRARASGLLAGVEKVLLRCLSFALLEAMPRAMEGALAELEALDREVGSPMTREAVLFARGLVHGDMDSASGALRSVRERGDAYLELLCCLCLVEIDDDSDRWLAEATSIAGLLGIGRATRTTLGHMTRRRGAAQPRSRPAGDELSEQDVMLTAMVSRGATNRQIAARLAWSEKTVERRLTLLFQRTGCRSRVELAAAWLDGSLADRDPTGSRAGRFGLLGG</sequence>
<name>A0ABV9AWI4_9ACTN</name>
<comment type="caution">
    <text evidence="5">The sequence shown here is derived from an EMBL/GenBank/DDBJ whole genome shotgun (WGS) entry which is preliminary data.</text>
</comment>
<proteinExistence type="predicted"/>
<evidence type="ECO:0000313" key="5">
    <source>
        <dbReference type="EMBL" id="MFC4502873.1"/>
    </source>
</evidence>
<dbReference type="Proteomes" id="UP001595839">
    <property type="component" value="Unassembled WGS sequence"/>
</dbReference>
<dbReference type="PANTHER" id="PTHR16305">
    <property type="entry name" value="TESTICULAR SOLUBLE ADENYLYL CYCLASE"/>
    <property type="match status" value="1"/>
</dbReference>
<accession>A0ABV9AWI4</accession>
<dbReference type="InterPro" id="IPR016032">
    <property type="entry name" value="Sig_transdc_resp-reg_C-effctor"/>
</dbReference>
<feature type="region of interest" description="Disordered" evidence="3">
    <location>
        <begin position="854"/>
        <end position="875"/>
    </location>
</feature>
<evidence type="ECO:0000313" key="6">
    <source>
        <dbReference type="Proteomes" id="UP001595839"/>
    </source>
</evidence>
<dbReference type="Gene3D" id="1.10.10.10">
    <property type="entry name" value="Winged helix-like DNA-binding domain superfamily/Winged helix DNA-binding domain"/>
    <property type="match status" value="1"/>
</dbReference>
<dbReference type="PANTHER" id="PTHR16305:SF35">
    <property type="entry name" value="TRANSCRIPTIONAL ACTIVATOR DOMAIN"/>
    <property type="match status" value="1"/>
</dbReference>
<dbReference type="Pfam" id="PF00196">
    <property type="entry name" value="GerE"/>
    <property type="match status" value="1"/>
</dbReference>
<gene>
    <name evidence="5" type="ORF">ACFPIH_25730</name>
</gene>
<dbReference type="Pfam" id="PF13191">
    <property type="entry name" value="AAA_16"/>
    <property type="match status" value="1"/>
</dbReference>
<dbReference type="SUPFAM" id="SSF52540">
    <property type="entry name" value="P-loop containing nucleoside triphosphate hydrolases"/>
    <property type="match status" value="1"/>
</dbReference>
<evidence type="ECO:0000259" key="4">
    <source>
        <dbReference type="SMART" id="SM00421"/>
    </source>
</evidence>
<dbReference type="InterPro" id="IPR027417">
    <property type="entry name" value="P-loop_NTPase"/>
</dbReference>
<protein>
    <submittedName>
        <fullName evidence="5">AAA family ATPase</fullName>
    </submittedName>
</protein>
<evidence type="ECO:0000256" key="1">
    <source>
        <dbReference type="ARBA" id="ARBA00022741"/>
    </source>
</evidence>
<dbReference type="RefSeq" id="WP_381167249.1">
    <property type="nucleotide sequence ID" value="NZ_JBHSFK010000017.1"/>
</dbReference>
<evidence type="ECO:0000256" key="2">
    <source>
        <dbReference type="ARBA" id="ARBA00022840"/>
    </source>
</evidence>
<keyword evidence="6" id="KW-1185">Reference proteome</keyword>
<dbReference type="SUPFAM" id="SSF46894">
    <property type="entry name" value="C-terminal effector domain of the bipartite response regulators"/>
    <property type="match status" value="1"/>
</dbReference>
<dbReference type="EMBL" id="JBHSFK010000017">
    <property type="protein sequence ID" value="MFC4502873.1"/>
    <property type="molecule type" value="Genomic_DNA"/>
</dbReference>
<dbReference type="Gene3D" id="3.40.50.300">
    <property type="entry name" value="P-loop containing nucleotide triphosphate hydrolases"/>
    <property type="match status" value="1"/>
</dbReference>
<keyword evidence="2" id="KW-0067">ATP-binding</keyword>
<dbReference type="InterPro" id="IPR000792">
    <property type="entry name" value="Tscrpt_reg_LuxR_C"/>
</dbReference>
<dbReference type="InterPro" id="IPR036388">
    <property type="entry name" value="WH-like_DNA-bd_sf"/>
</dbReference>